<dbReference type="RefSeq" id="WP_379270760.1">
    <property type="nucleotide sequence ID" value="NZ_JBHUGT010000010.1"/>
</dbReference>
<protein>
    <recommendedName>
        <fullName evidence="4">Fibronectin type-III domain-containing protein</fullName>
    </recommendedName>
</protein>
<evidence type="ECO:0000313" key="2">
    <source>
        <dbReference type="EMBL" id="MFD2660074.1"/>
    </source>
</evidence>
<gene>
    <name evidence="2" type="ORF">ACFSW5_07295</name>
</gene>
<feature type="chain" id="PRO_5045340420" description="Fibronectin type-III domain-containing protein" evidence="1">
    <location>
        <begin position="26"/>
        <end position="391"/>
    </location>
</feature>
<dbReference type="InterPro" id="IPR036116">
    <property type="entry name" value="FN3_sf"/>
</dbReference>
<accession>A0ABW5QUT5</accession>
<feature type="signal peptide" evidence="1">
    <location>
        <begin position="1"/>
        <end position="25"/>
    </location>
</feature>
<name>A0ABW5QUT5_9BACL</name>
<sequence>MNSKMIPSPLAVLLSFALMVRTAYSMPASLEADSIQANTDSIRIDWSDSDAKYCVYRDGQLVYTGTESRYEDANLQPGFTYSYRIDTLSETDETIDSLSIQTETDKPGRTPLDHLNDLRVTTVVKKDKVSLDWEDIQGASEYSIFKNKEYVTTVKDSAYTDYQMDADKANIYNIVAKRKKVPLYDEEIDIEKTIANAENLNEPIRRWHLRYATFLADRWVKNPNPFSDYVWFKGDHRGYDASASSFRTRADVTVCFCPEGPSVELKRSVGATRGYDANKHFRESRTSPSGGIKLQEVNASGRSRISFKLKHTVGNPFGKGMDIDYEVHAEFDRNGNYKLSGVHDQAPHHEAYLKESDRSAFKIVHQADSKGLLWLASPMPKKRWSKSNFNY</sequence>
<keyword evidence="1" id="KW-0732">Signal</keyword>
<dbReference type="InterPro" id="IPR013783">
    <property type="entry name" value="Ig-like_fold"/>
</dbReference>
<reference evidence="3" key="1">
    <citation type="journal article" date="2019" name="Int. J. Syst. Evol. Microbiol.">
        <title>The Global Catalogue of Microorganisms (GCM) 10K type strain sequencing project: providing services to taxonomists for standard genome sequencing and annotation.</title>
        <authorList>
            <consortium name="The Broad Institute Genomics Platform"/>
            <consortium name="The Broad Institute Genome Sequencing Center for Infectious Disease"/>
            <person name="Wu L."/>
            <person name="Ma J."/>
        </authorList>
    </citation>
    <scope>NUCLEOTIDE SEQUENCE [LARGE SCALE GENOMIC DNA]</scope>
    <source>
        <strain evidence="3">TISTR 1827</strain>
    </source>
</reference>
<evidence type="ECO:0008006" key="4">
    <source>
        <dbReference type="Google" id="ProtNLM"/>
    </source>
</evidence>
<organism evidence="2 3">
    <name type="scientific">Paenibacillus thailandensis</name>
    <dbReference type="NCBI Taxonomy" id="393250"/>
    <lineage>
        <taxon>Bacteria</taxon>
        <taxon>Bacillati</taxon>
        <taxon>Bacillota</taxon>
        <taxon>Bacilli</taxon>
        <taxon>Bacillales</taxon>
        <taxon>Paenibacillaceae</taxon>
        <taxon>Paenibacillus</taxon>
    </lineage>
</organism>
<dbReference type="EMBL" id="JBHUMY010000006">
    <property type="protein sequence ID" value="MFD2660074.1"/>
    <property type="molecule type" value="Genomic_DNA"/>
</dbReference>
<evidence type="ECO:0000256" key="1">
    <source>
        <dbReference type="SAM" id="SignalP"/>
    </source>
</evidence>
<comment type="caution">
    <text evidence="2">The sequence shown here is derived from an EMBL/GenBank/DDBJ whole genome shotgun (WGS) entry which is preliminary data.</text>
</comment>
<evidence type="ECO:0000313" key="3">
    <source>
        <dbReference type="Proteomes" id="UP001597493"/>
    </source>
</evidence>
<dbReference type="Gene3D" id="2.60.40.10">
    <property type="entry name" value="Immunoglobulins"/>
    <property type="match status" value="1"/>
</dbReference>
<keyword evidence="3" id="KW-1185">Reference proteome</keyword>
<proteinExistence type="predicted"/>
<dbReference type="Proteomes" id="UP001597493">
    <property type="component" value="Unassembled WGS sequence"/>
</dbReference>
<dbReference type="SUPFAM" id="SSF49265">
    <property type="entry name" value="Fibronectin type III"/>
    <property type="match status" value="1"/>
</dbReference>